<feature type="transmembrane region" description="Helical" evidence="4">
    <location>
        <begin position="157"/>
        <end position="178"/>
    </location>
</feature>
<feature type="transmembrane region" description="Helical" evidence="4">
    <location>
        <begin position="326"/>
        <end position="344"/>
    </location>
</feature>
<feature type="transmembrane region" description="Helical" evidence="4">
    <location>
        <begin position="129"/>
        <end position="151"/>
    </location>
</feature>
<proteinExistence type="predicted"/>
<feature type="transmembrane region" description="Helical" evidence="4">
    <location>
        <begin position="236"/>
        <end position="256"/>
    </location>
</feature>
<dbReference type="AlphaFoldDB" id="A0A3P5WSS0"/>
<evidence type="ECO:0000313" key="7">
    <source>
        <dbReference type="Proteomes" id="UP000277498"/>
    </source>
</evidence>
<evidence type="ECO:0000313" key="6">
    <source>
        <dbReference type="EMBL" id="VDC22351.1"/>
    </source>
</evidence>
<dbReference type="Pfam" id="PF07690">
    <property type="entry name" value="MFS_1"/>
    <property type="match status" value="1"/>
</dbReference>
<dbReference type="EMBL" id="UXAW01000041">
    <property type="protein sequence ID" value="VDC22351.1"/>
    <property type="molecule type" value="Genomic_DNA"/>
</dbReference>
<evidence type="ECO:0000256" key="4">
    <source>
        <dbReference type="SAM" id="Phobius"/>
    </source>
</evidence>
<dbReference type="PROSITE" id="PS50850">
    <property type="entry name" value="MFS"/>
    <property type="match status" value="1"/>
</dbReference>
<dbReference type="PANTHER" id="PTHR11360">
    <property type="entry name" value="MONOCARBOXYLATE TRANSPORTER"/>
    <property type="match status" value="1"/>
</dbReference>
<accession>A0A3P5WSS0</accession>
<dbReference type="SUPFAM" id="SSF103473">
    <property type="entry name" value="MFS general substrate transporter"/>
    <property type="match status" value="1"/>
</dbReference>
<feature type="transmembrane region" description="Helical" evidence="4">
    <location>
        <begin position="39"/>
        <end position="57"/>
    </location>
</feature>
<keyword evidence="2 4" id="KW-1133">Transmembrane helix</keyword>
<keyword evidence="1 4" id="KW-0812">Transmembrane</keyword>
<feature type="transmembrane region" description="Helical" evidence="4">
    <location>
        <begin position="292"/>
        <end position="314"/>
    </location>
</feature>
<dbReference type="RefSeq" id="WP_124085182.1">
    <property type="nucleotide sequence ID" value="NZ_UXAW01000041.1"/>
</dbReference>
<evidence type="ECO:0000256" key="2">
    <source>
        <dbReference type="ARBA" id="ARBA00022989"/>
    </source>
</evidence>
<dbReference type="InterPro" id="IPR011701">
    <property type="entry name" value="MFS"/>
</dbReference>
<dbReference type="InterPro" id="IPR020846">
    <property type="entry name" value="MFS_dom"/>
</dbReference>
<gene>
    <name evidence="6" type="ORF">XINFAN_00752</name>
</gene>
<keyword evidence="7" id="KW-1185">Reference proteome</keyword>
<evidence type="ECO:0000256" key="3">
    <source>
        <dbReference type="ARBA" id="ARBA00023136"/>
    </source>
</evidence>
<dbReference type="Gene3D" id="1.20.1250.20">
    <property type="entry name" value="MFS general substrate transporter like domains"/>
    <property type="match status" value="1"/>
</dbReference>
<feature type="transmembrane region" description="Helical" evidence="4">
    <location>
        <begin position="207"/>
        <end position="230"/>
    </location>
</feature>
<sequence length="383" mass="38707">MTLRLVFLACLSNAAMGVLYVWSLFLLPLEAALGTSRSGLSLIPACALVAFTLGMVLHDRLLRMLGFRAFSLLAFGLAGGGHLVFAAGGSLVTLFIGYGLLFGLGAGLGYGLALALVTRLPDAVRSLGLGLAMAAFAVSGVALSGLFAGPIRDGDPAYVFLIIGIAIVLTGLVVTALLPVSRPVAVAEEVRALPLLRDVTDPKFLRLALIFFFICYTGLMVVAHLTGIVLAQGGTARLAGLAPGVFTFGYILGSLAGGRLVELSSGRTMLILSNLLAGAGLVTLLLPAPPLALAGALAVGMVFGGSASLMPVLIGGEFGTERTGGIYGRLMLAFGAAGLVAPPLSGRLFAAAGSYIPALGIGVAMCAAGMALGMTMKPEKSGG</sequence>
<protein>
    <submittedName>
        <fullName evidence="6">Major Facilitator Superfamily protein</fullName>
    </submittedName>
</protein>
<dbReference type="Proteomes" id="UP000277498">
    <property type="component" value="Unassembled WGS sequence"/>
</dbReference>
<dbReference type="OrthoDB" id="8101319at2"/>
<dbReference type="GO" id="GO:0022857">
    <property type="term" value="F:transmembrane transporter activity"/>
    <property type="evidence" value="ECO:0007669"/>
    <property type="project" value="InterPro"/>
</dbReference>
<reference evidence="6 7" key="1">
    <citation type="submission" date="2018-11" db="EMBL/GenBank/DDBJ databases">
        <authorList>
            <person name="Criscuolo A."/>
        </authorList>
    </citation>
    <scope>NUCLEOTIDE SEQUENCE [LARGE SCALE GENOMIC DNA]</scope>
    <source>
        <strain evidence="6">ACIP111625</strain>
    </source>
</reference>
<organism evidence="6 7">
    <name type="scientific">Pseudogemmobacter humi</name>
    <dbReference type="NCBI Taxonomy" id="2483812"/>
    <lineage>
        <taxon>Bacteria</taxon>
        <taxon>Pseudomonadati</taxon>
        <taxon>Pseudomonadota</taxon>
        <taxon>Alphaproteobacteria</taxon>
        <taxon>Rhodobacterales</taxon>
        <taxon>Paracoccaceae</taxon>
        <taxon>Pseudogemmobacter</taxon>
    </lineage>
</organism>
<feature type="transmembrane region" description="Helical" evidence="4">
    <location>
        <begin position="268"/>
        <end position="286"/>
    </location>
</feature>
<dbReference type="InterPro" id="IPR050327">
    <property type="entry name" value="Proton-linked_MCT"/>
</dbReference>
<dbReference type="InterPro" id="IPR036259">
    <property type="entry name" value="MFS_trans_sf"/>
</dbReference>
<feature type="transmembrane region" description="Helical" evidence="4">
    <location>
        <begin position="5"/>
        <end position="27"/>
    </location>
</feature>
<feature type="transmembrane region" description="Helical" evidence="4">
    <location>
        <begin position="350"/>
        <end position="372"/>
    </location>
</feature>
<feature type="transmembrane region" description="Helical" evidence="4">
    <location>
        <begin position="95"/>
        <end position="117"/>
    </location>
</feature>
<feature type="domain" description="Major facilitator superfamily (MFS) profile" evidence="5">
    <location>
        <begin position="1"/>
        <end position="381"/>
    </location>
</feature>
<keyword evidence="3 4" id="KW-0472">Membrane</keyword>
<name>A0A3P5WSS0_9RHOB</name>
<evidence type="ECO:0000256" key="1">
    <source>
        <dbReference type="ARBA" id="ARBA00022692"/>
    </source>
</evidence>
<feature type="transmembrane region" description="Helical" evidence="4">
    <location>
        <begin position="69"/>
        <end position="89"/>
    </location>
</feature>
<evidence type="ECO:0000259" key="5">
    <source>
        <dbReference type="PROSITE" id="PS50850"/>
    </source>
</evidence>